<dbReference type="AlphaFoldDB" id="A0A0K2X6V7"/>
<dbReference type="Proteomes" id="UP000038622">
    <property type="component" value="Unassembled WGS sequence"/>
</dbReference>
<reference evidence="1" key="1">
    <citation type="submission" date="2014-12" db="EMBL/GenBank/DDBJ databases">
        <title>Whole genome sequences of four Staphylococcus schleiferi canine isolates.</title>
        <authorList>
            <person name="Misic A.M."/>
            <person name="Cain C."/>
            <person name="Morris D.O."/>
            <person name="Rankin S."/>
            <person name="Beiting D."/>
        </authorList>
    </citation>
    <scope>NUCLEOTIDE SEQUENCE</scope>
    <source>
        <strain evidence="1">ASB11</strain>
        <strain evidence="2">ASB9</strain>
    </source>
</reference>
<evidence type="ECO:0000313" key="1">
    <source>
        <dbReference type="EMBL" id="CRF40439.1"/>
    </source>
</evidence>
<sequence>MGQALNVLAERFRGIYALALKSKTETEITEQSSSLRLILPN</sequence>
<accession>A0A0K2X6V7</accession>
<name>A0A0K2X6V7_9HELI</name>
<keyword evidence="3" id="KW-1185">Reference proteome</keyword>
<dbReference type="RefSeq" id="WP_269430997.1">
    <property type="nucleotide sequence ID" value="NZ_CDMN01000021.1"/>
</dbReference>
<organism evidence="1 3">
    <name type="scientific">Helicobacter ailurogastricus</name>
    <dbReference type="NCBI Taxonomy" id="1578720"/>
    <lineage>
        <taxon>Bacteria</taxon>
        <taxon>Pseudomonadati</taxon>
        <taxon>Campylobacterota</taxon>
        <taxon>Epsilonproteobacteria</taxon>
        <taxon>Campylobacterales</taxon>
        <taxon>Helicobacteraceae</taxon>
        <taxon>Helicobacter</taxon>
    </lineage>
</organism>
<evidence type="ECO:0000313" key="2">
    <source>
        <dbReference type="EMBL" id="CRF43964.1"/>
    </source>
</evidence>
<dbReference type="Proteomes" id="UP000041394">
    <property type="component" value="Unassembled WGS sequence"/>
</dbReference>
<proteinExistence type="predicted"/>
<dbReference type="STRING" id="1578720.HAL011_01960"/>
<evidence type="ECO:0000313" key="3">
    <source>
        <dbReference type="Proteomes" id="UP000038622"/>
    </source>
</evidence>
<protein>
    <submittedName>
        <fullName evidence="1">Uncharacterized protein</fullName>
    </submittedName>
</protein>
<reference evidence="3" key="3">
    <citation type="submission" date="2014-12" db="EMBL/GenBank/DDBJ databases">
        <authorList>
            <person name="Smet A."/>
        </authorList>
    </citation>
    <scope>NUCLEOTIDE SEQUENCE [LARGE SCALE GENOMIC DNA]</scope>
</reference>
<evidence type="ECO:0000313" key="4">
    <source>
        <dbReference type="Proteomes" id="UP000041394"/>
    </source>
</evidence>
<dbReference type="EMBL" id="CDMN01000021">
    <property type="protein sequence ID" value="CRF43964.1"/>
    <property type="molecule type" value="Genomic_DNA"/>
</dbReference>
<reference evidence="4" key="2">
    <citation type="submission" date="2014-12" db="EMBL/GenBank/DDBJ databases">
        <authorList>
            <person name="Jaenicke S."/>
        </authorList>
    </citation>
    <scope>NUCLEOTIDE SEQUENCE [LARGE SCALE GENOMIC DNA]</scope>
</reference>
<dbReference type="EMBL" id="CDML01000006">
    <property type="protein sequence ID" value="CRF40439.1"/>
    <property type="molecule type" value="Genomic_DNA"/>
</dbReference>
<gene>
    <name evidence="1" type="ORF">HAL011_01960</name>
    <name evidence="2" type="ORF">HAL09_05280</name>
</gene>